<evidence type="ECO:0000256" key="1">
    <source>
        <dbReference type="SAM" id="MobiDB-lite"/>
    </source>
</evidence>
<evidence type="ECO:0000313" key="3">
    <source>
        <dbReference type="Proteomes" id="UP000265520"/>
    </source>
</evidence>
<dbReference type="EMBL" id="LXQA010472912">
    <property type="protein sequence ID" value="MCI54023.1"/>
    <property type="molecule type" value="Genomic_DNA"/>
</dbReference>
<dbReference type="Proteomes" id="UP000265520">
    <property type="component" value="Unassembled WGS sequence"/>
</dbReference>
<sequence length="95" mass="10586">EEVIPVDNISNIDQEATSGSTKTSEDNINTEQAANEPTQDNVTDLAAPDTRMSPAEVETSNNTYWMRTRSKDGIQKPKLPYIGLAENYIEEKEPE</sequence>
<name>A0A392SYV2_9FABA</name>
<proteinExistence type="predicted"/>
<feature type="compositionally biased region" description="Polar residues" evidence="1">
    <location>
        <begin position="8"/>
        <end position="42"/>
    </location>
</feature>
<keyword evidence="3" id="KW-1185">Reference proteome</keyword>
<feature type="non-terminal residue" evidence="2">
    <location>
        <position position="1"/>
    </location>
</feature>
<reference evidence="2 3" key="1">
    <citation type="journal article" date="2018" name="Front. Plant Sci.">
        <title>Red Clover (Trifolium pratense) and Zigzag Clover (T. medium) - A Picture of Genomic Similarities and Differences.</title>
        <authorList>
            <person name="Dluhosova J."/>
            <person name="Istvanek J."/>
            <person name="Nedelnik J."/>
            <person name="Repkova J."/>
        </authorList>
    </citation>
    <scope>NUCLEOTIDE SEQUENCE [LARGE SCALE GENOMIC DNA]</scope>
    <source>
        <strain evidence="3">cv. 10/8</strain>
        <tissue evidence="2">Leaf</tissue>
    </source>
</reference>
<feature type="region of interest" description="Disordered" evidence="1">
    <location>
        <begin position="1"/>
        <end position="61"/>
    </location>
</feature>
<dbReference type="AlphaFoldDB" id="A0A392SYV2"/>
<comment type="caution">
    <text evidence="2">The sequence shown here is derived from an EMBL/GenBank/DDBJ whole genome shotgun (WGS) entry which is preliminary data.</text>
</comment>
<protein>
    <submittedName>
        <fullName evidence="2">Uncharacterized protein</fullName>
    </submittedName>
</protein>
<feature type="non-terminal residue" evidence="2">
    <location>
        <position position="95"/>
    </location>
</feature>
<evidence type="ECO:0000313" key="2">
    <source>
        <dbReference type="EMBL" id="MCI54023.1"/>
    </source>
</evidence>
<organism evidence="2 3">
    <name type="scientific">Trifolium medium</name>
    <dbReference type="NCBI Taxonomy" id="97028"/>
    <lineage>
        <taxon>Eukaryota</taxon>
        <taxon>Viridiplantae</taxon>
        <taxon>Streptophyta</taxon>
        <taxon>Embryophyta</taxon>
        <taxon>Tracheophyta</taxon>
        <taxon>Spermatophyta</taxon>
        <taxon>Magnoliopsida</taxon>
        <taxon>eudicotyledons</taxon>
        <taxon>Gunneridae</taxon>
        <taxon>Pentapetalae</taxon>
        <taxon>rosids</taxon>
        <taxon>fabids</taxon>
        <taxon>Fabales</taxon>
        <taxon>Fabaceae</taxon>
        <taxon>Papilionoideae</taxon>
        <taxon>50 kb inversion clade</taxon>
        <taxon>NPAAA clade</taxon>
        <taxon>Hologalegina</taxon>
        <taxon>IRL clade</taxon>
        <taxon>Trifolieae</taxon>
        <taxon>Trifolium</taxon>
    </lineage>
</organism>
<accession>A0A392SYV2</accession>